<feature type="region of interest" description="Disordered" evidence="1">
    <location>
        <begin position="49"/>
        <end position="79"/>
    </location>
</feature>
<dbReference type="AlphaFoldDB" id="A0AAW2H0S4"/>
<reference evidence="2 3" key="1">
    <citation type="submission" date="2023-03" db="EMBL/GenBank/DDBJ databases">
        <title>High recombination rates correlate with genetic variation in Cardiocondyla obscurior ants.</title>
        <authorList>
            <person name="Errbii M."/>
        </authorList>
    </citation>
    <scope>NUCLEOTIDE SEQUENCE [LARGE SCALE GENOMIC DNA]</scope>
    <source>
        <strain evidence="2">Alpha-2009</strain>
        <tissue evidence="2">Whole body</tissue>
    </source>
</reference>
<accession>A0AAW2H0S4</accession>
<name>A0AAW2H0S4_9HYME</name>
<evidence type="ECO:0000313" key="3">
    <source>
        <dbReference type="Proteomes" id="UP001430953"/>
    </source>
</evidence>
<evidence type="ECO:0000256" key="1">
    <source>
        <dbReference type="SAM" id="MobiDB-lite"/>
    </source>
</evidence>
<sequence length="124" mass="14130">MDRVTFQTCDLPYRLQHRFQGDTRSSWVRSVYGAPVDGLREMHGTIRTNGRYKSVPSLGPAREKMRNKREKEEGGGIREKRREKLLGGIEISSYTFSPSNVIIREALLSISLAIRHQALLSVTL</sequence>
<protein>
    <submittedName>
        <fullName evidence="2">Uncharacterized protein</fullName>
    </submittedName>
</protein>
<organism evidence="2 3">
    <name type="scientific">Cardiocondyla obscurior</name>
    <dbReference type="NCBI Taxonomy" id="286306"/>
    <lineage>
        <taxon>Eukaryota</taxon>
        <taxon>Metazoa</taxon>
        <taxon>Ecdysozoa</taxon>
        <taxon>Arthropoda</taxon>
        <taxon>Hexapoda</taxon>
        <taxon>Insecta</taxon>
        <taxon>Pterygota</taxon>
        <taxon>Neoptera</taxon>
        <taxon>Endopterygota</taxon>
        <taxon>Hymenoptera</taxon>
        <taxon>Apocrita</taxon>
        <taxon>Aculeata</taxon>
        <taxon>Formicoidea</taxon>
        <taxon>Formicidae</taxon>
        <taxon>Myrmicinae</taxon>
        <taxon>Cardiocondyla</taxon>
    </lineage>
</organism>
<comment type="caution">
    <text evidence="2">The sequence shown here is derived from an EMBL/GenBank/DDBJ whole genome shotgun (WGS) entry which is preliminary data.</text>
</comment>
<gene>
    <name evidence="2" type="ORF">PUN28_000733</name>
</gene>
<dbReference type="Proteomes" id="UP001430953">
    <property type="component" value="Unassembled WGS sequence"/>
</dbReference>
<evidence type="ECO:0000313" key="2">
    <source>
        <dbReference type="EMBL" id="KAL0133170.1"/>
    </source>
</evidence>
<proteinExistence type="predicted"/>
<feature type="compositionally biased region" description="Basic and acidic residues" evidence="1">
    <location>
        <begin position="61"/>
        <end position="79"/>
    </location>
</feature>
<keyword evidence="3" id="KW-1185">Reference proteome</keyword>
<dbReference type="EMBL" id="JADYXP020000001">
    <property type="protein sequence ID" value="KAL0133170.1"/>
    <property type="molecule type" value="Genomic_DNA"/>
</dbReference>